<dbReference type="SUPFAM" id="SSF53335">
    <property type="entry name" value="S-adenosyl-L-methionine-dependent methyltransferases"/>
    <property type="match status" value="1"/>
</dbReference>
<proteinExistence type="predicted"/>
<organism evidence="1 2">
    <name type="scientific">Shewanella psychrophila</name>
    <dbReference type="NCBI Taxonomy" id="225848"/>
    <lineage>
        <taxon>Bacteria</taxon>
        <taxon>Pseudomonadati</taxon>
        <taxon>Pseudomonadota</taxon>
        <taxon>Gammaproteobacteria</taxon>
        <taxon>Alteromonadales</taxon>
        <taxon>Shewanellaceae</taxon>
        <taxon>Shewanella</taxon>
    </lineage>
</organism>
<dbReference type="PANTHER" id="PTHR42912">
    <property type="entry name" value="METHYLTRANSFERASE"/>
    <property type="match status" value="1"/>
</dbReference>
<evidence type="ECO:0000313" key="1">
    <source>
        <dbReference type="EMBL" id="AQS36049.1"/>
    </source>
</evidence>
<dbReference type="STRING" id="225848.Sps_00857"/>
<sequence>MTTEFYYSTNISFYNEHADDLAAQYLSKSFEEVHASWLPHLNSILNPSSVKPALASHRLPEASLLANKLSEQNAKLRFLDIGAGVGRDVKYLAELDTEKQAVEVYAVEPAQGLAALGQKFTQDLNVTWLDDALPALVKVTSLDSRFDLTLLSAIWMHIPIQERADSIRTLAKLLAPNGKLVITLRHGPCNDERQMFQVSDKELECLAESVGLTVIDTTANETDKLGRAEVYWQTLVLVHASVSTASMRSLGE</sequence>
<reference evidence="1 2" key="1">
    <citation type="submission" date="2016-03" db="EMBL/GenBank/DDBJ databases">
        <title>Complete genome sequence of Shewanella psychrophila WP2, a deep sea bacterium isolated from west Pacific sediment.</title>
        <authorList>
            <person name="Xu G."/>
            <person name="Jian H."/>
        </authorList>
    </citation>
    <scope>NUCLEOTIDE SEQUENCE [LARGE SCALE GENOMIC DNA]</scope>
    <source>
        <strain evidence="1 2">WP2</strain>
    </source>
</reference>
<accession>A0A1S6HKL4</accession>
<protein>
    <submittedName>
        <fullName evidence="1">Methyltransferase domain</fullName>
    </submittedName>
</protein>
<dbReference type="OrthoDB" id="7348755at2"/>
<name>A0A1S6HKL4_9GAMM</name>
<dbReference type="EMBL" id="CP014782">
    <property type="protein sequence ID" value="AQS36049.1"/>
    <property type="molecule type" value="Genomic_DNA"/>
</dbReference>
<dbReference type="KEGG" id="spsw:Sps_00857"/>
<keyword evidence="1" id="KW-0808">Transferase</keyword>
<dbReference type="AlphaFoldDB" id="A0A1S6HKL4"/>
<dbReference type="Proteomes" id="UP000189545">
    <property type="component" value="Chromosome"/>
</dbReference>
<keyword evidence="1" id="KW-0489">Methyltransferase</keyword>
<keyword evidence="2" id="KW-1185">Reference proteome</keyword>
<gene>
    <name evidence="1" type="ORF">Sps_00857</name>
</gene>
<dbReference type="InterPro" id="IPR050508">
    <property type="entry name" value="Methyltransf_Superfamily"/>
</dbReference>
<dbReference type="GO" id="GO:0008168">
    <property type="term" value="F:methyltransferase activity"/>
    <property type="evidence" value="ECO:0007669"/>
    <property type="project" value="UniProtKB-KW"/>
</dbReference>
<dbReference type="CDD" id="cd02440">
    <property type="entry name" value="AdoMet_MTases"/>
    <property type="match status" value="1"/>
</dbReference>
<evidence type="ECO:0000313" key="2">
    <source>
        <dbReference type="Proteomes" id="UP000189545"/>
    </source>
</evidence>
<dbReference type="GO" id="GO:0032259">
    <property type="term" value="P:methylation"/>
    <property type="evidence" value="ECO:0007669"/>
    <property type="project" value="UniProtKB-KW"/>
</dbReference>
<dbReference type="Pfam" id="PF13489">
    <property type="entry name" value="Methyltransf_23"/>
    <property type="match status" value="1"/>
</dbReference>
<dbReference type="RefSeq" id="WP_077751389.1">
    <property type="nucleotide sequence ID" value="NZ_CP014782.1"/>
</dbReference>
<dbReference type="Gene3D" id="3.40.50.150">
    <property type="entry name" value="Vaccinia Virus protein VP39"/>
    <property type="match status" value="1"/>
</dbReference>
<dbReference type="InterPro" id="IPR029063">
    <property type="entry name" value="SAM-dependent_MTases_sf"/>
</dbReference>